<dbReference type="AlphaFoldDB" id="A0A1I8BHF9"/>
<evidence type="ECO:0000313" key="3">
    <source>
        <dbReference type="WBParaSite" id="MhA1_Contig2259.frz3.gene1"/>
    </source>
</evidence>
<sequence length="75" mass="8458">MILCGLIVIIYLFVWIVVRFFHSTTSSNVTQSDIQSRLLKSLILIISLVIGGYVLGTILRPIINIFIILNNIQVN</sequence>
<dbReference type="WBParaSite" id="MhA1_Contig2259.frz3.gene1">
    <property type="protein sequence ID" value="MhA1_Contig2259.frz3.gene1"/>
    <property type="gene ID" value="MhA1_Contig2259.frz3.gene1"/>
</dbReference>
<keyword evidence="1" id="KW-0812">Transmembrane</keyword>
<keyword evidence="1" id="KW-0472">Membrane</keyword>
<keyword evidence="2" id="KW-1185">Reference proteome</keyword>
<proteinExistence type="predicted"/>
<protein>
    <submittedName>
        <fullName evidence="3">DUF1146 domain-containing protein</fullName>
    </submittedName>
</protein>
<name>A0A1I8BHF9_MELHA</name>
<evidence type="ECO:0000313" key="2">
    <source>
        <dbReference type="Proteomes" id="UP000095281"/>
    </source>
</evidence>
<feature type="transmembrane region" description="Helical" evidence="1">
    <location>
        <begin position="6"/>
        <end position="22"/>
    </location>
</feature>
<keyword evidence="1" id="KW-1133">Transmembrane helix</keyword>
<feature type="transmembrane region" description="Helical" evidence="1">
    <location>
        <begin position="42"/>
        <end position="69"/>
    </location>
</feature>
<organism evidence="2 3">
    <name type="scientific">Meloidogyne hapla</name>
    <name type="common">Root-knot nematode worm</name>
    <dbReference type="NCBI Taxonomy" id="6305"/>
    <lineage>
        <taxon>Eukaryota</taxon>
        <taxon>Metazoa</taxon>
        <taxon>Ecdysozoa</taxon>
        <taxon>Nematoda</taxon>
        <taxon>Chromadorea</taxon>
        <taxon>Rhabditida</taxon>
        <taxon>Tylenchina</taxon>
        <taxon>Tylenchomorpha</taxon>
        <taxon>Tylenchoidea</taxon>
        <taxon>Meloidogynidae</taxon>
        <taxon>Meloidogyninae</taxon>
        <taxon>Meloidogyne</taxon>
    </lineage>
</organism>
<reference evidence="3" key="1">
    <citation type="submission" date="2016-11" db="UniProtKB">
        <authorList>
            <consortium name="WormBaseParasite"/>
        </authorList>
    </citation>
    <scope>IDENTIFICATION</scope>
</reference>
<evidence type="ECO:0000256" key="1">
    <source>
        <dbReference type="SAM" id="Phobius"/>
    </source>
</evidence>
<accession>A0A1I8BHF9</accession>
<dbReference type="Proteomes" id="UP000095281">
    <property type="component" value="Unplaced"/>
</dbReference>